<feature type="transmembrane region" description="Helical" evidence="2">
    <location>
        <begin position="12"/>
        <end position="35"/>
    </location>
</feature>
<name>A0A2A9NIF0_9AGAR</name>
<keyword evidence="2" id="KW-0472">Membrane</keyword>
<keyword evidence="4" id="KW-1185">Reference proteome</keyword>
<dbReference type="EMBL" id="KZ302079">
    <property type="protein sequence ID" value="PFH48037.1"/>
    <property type="molecule type" value="Genomic_DNA"/>
</dbReference>
<feature type="compositionally biased region" description="Polar residues" evidence="1">
    <location>
        <begin position="302"/>
        <end position="316"/>
    </location>
</feature>
<dbReference type="Proteomes" id="UP000242287">
    <property type="component" value="Unassembled WGS sequence"/>
</dbReference>
<keyword evidence="2" id="KW-0812">Transmembrane</keyword>
<evidence type="ECO:0000256" key="2">
    <source>
        <dbReference type="SAM" id="Phobius"/>
    </source>
</evidence>
<feature type="transmembrane region" description="Helical" evidence="2">
    <location>
        <begin position="47"/>
        <end position="69"/>
    </location>
</feature>
<keyword evidence="2" id="KW-1133">Transmembrane helix</keyword>
<dbReference type="AlphaFoldDB" id="A0A2A9NIF0"/>
<accession>A0A2A9NIF0</accession>
<feature type="transmembrane region" description="Helical" evidence="2">
    <location>
        <begin position="203"/>
        <end position="223"/>
    </location>
</feature>
<sequence>MVLTLLGGQVAALFLEGILYGVYLTTFVISLRWFLYDDNKWKRLRDVNWPMLIVTLCMFVISSLDLALAGRRSFVGILHAELGTPLPNLLWSGIVQSFLVHLQSVVADAVLMYRCWVVFGRDYRVVVFPFFLWLAEIATMIARAVFQPHDSTMVLQVRQVQAVFWACTTGNTVYSTSMIAYRITSVAKMNNNPTRQLRFVLRVIIESGLMIVTTSILAFIFSFPSNPFSTLFVSAITFMVIGIAFNLILIRIMNSRSDDVVYTRPSAMTTIRFTSIGTALTQSSTIAGDQDLEQGKPMPKSGSEQNIDNTVGSKLI</sequence>
<gene>
    <name evidence="3" type="ORF">AMATHDRAFT_6164</name>
</gene>
<feature type="transmembrane region" description="Helical" evidence="2">
    <location>
        <begin position="162"/>
        <end position="183"/>
    </location>
</feature>
<dbReference type="OrthoDB" id="3357408at2759"/>
<evidence type="ECO:0000313" key="4">
    <source>
        <dbReference type="Proteomes" id="UP000242287"/>
    </source>
</evidence>
<feature type="transmembrane region" description="Helical" evidence="2">
    <location>
        <begin position="123"/>
        <end position="142"/>
    </location>
</feature>
<protein>
    <submittedName>
        <fullName evidence="3">Uncharacterized protein</fullName>
    </submittedName>
</protein>
<feature type="region of interest" description="Disordered" evidence="1">
    <location>
        <begin position="289"/>
        <end position="316"/>
    </location>
</feature>
<organism evidence="3 4">
    <name type="scientific">Amanita thiersii Skay4041</name>
    <dbReference type="NCBI Taxonomy" id="703135"/>
    <lineage>
        <taxon>Eukaryota</taxon>
        <taxon>Fungi</taxon>
        <taxon>Dikarya</taxon>
        <taxon>Basidiomycota</taxon>
        <taxon>Agaricomycotina</taxon>
        <taxon>Agaricomycetes</taxon>
        <taxon>Agaricomycetidae</taxon>
        <taxon>Agaricales</taxon>
        <taxon>Pluteineae</taxon>
        <taxon>Amanitaceae</taxon>
        <taxon>Amanita</taxon>
    </lineage>
</organism>
<feature type="transmembrane region" description="Helical" evidence="2">
    <location>
        <begin position="229"/>
        <end position="249"/>
    </location>
</feature>
<feature type="transmembrane region" description="Helical" evidence="2">
    <location>
        <begin position="89"/>
        <end position="111"/>
    </location>
</feature>
<evidence type="ECO:0000313" key="3">
    <source>
        <dbReference type="EMBL" id="PFH48037.1"/>
    </source>
</evidence>
<evidence type="ECO:0000256" key="1">
    <source>
        <dbReference type="SAM" id="MobiDB-lite"/>
    </source>
</evidence>
<reference evidence="3 4" key="1">
    <citation type="submission" date="2014-02" db="EMBL/GenBank/DDBJ databases">
        <title>Transposable element dynamics among asymbiotic and ectomycorrhizal Amanita fungi.</title>
        <authorList>
            <consortium name="DOE Joint Genome Institute"/>
            <person name="Hess J."/>
            <person name="Skrede I."/>
            <person name="Wolfe B."/>
            <person name="LaButti K."/>
            <person name="Ohm R.A."/>
            <person name="Grigoriev I.V."/>
            <person name="Pringle A."/>
        </authorList>
    </citation>
    <scope>NUCLEOTIDE SEQUENCE [LARGE SCALE GENOMIC DNA]</scope>
    <source>
        <strain evidence="3 4">SKay4041</strain>
    </source>
</reference>
<proteinExistence type="predicted"/>